<evidence type="ECO:0000256" key="9">
    <source>
        <dbReference type="RuleBase" id="RU004973"/>
    </source>
</evidence>
<dbReference type="AlphaFoldDB" id="A0A672TAF8"/>
<keyword evidence="3 9" id="KW-1003">Cell membrane</keyword>
<proteinExistence type="inferred from homology"/>
<dbReference type="SMART" id="SM00224">
    <property type="entry name" value="GGL"/>
    <property type="match status" value="1"/>
</dbReference>
<dbReference type="Gene3D" id="4.10.260.10">
    <property type="entry name" value="Transducin (heterotrimeric G protein), gamma chain"/>
    <property type="match status" value="1"/>
</dbReference>
<comment type="subcellular location">
    <subcellularLocation>
        <location evidence="1 9">Cell membrane</location>
        <topology evidence="1 9">Lipid-anchor</topology>
        <orientation evidence="1 9">Cytoplasmic side</orientation>
    </subcellularLocation>
</comment>
<comment type="function">
    <text evidence="9">Guanine nucleotide-binding proteins (G proteins) are involved as a modulator or transducer in various transmembrane signaling systems. The beta and gamma chains are required for the GTPase activity, for replacement of GDP by GTP, and for G protein-effector interaction.</text>
</comment>
<accession>A0A672TAF8</accession>
<dbReference type="PROSITE" id="PS50058">
    <property type="entry name" value="G_PROTEIN_GAMMA"/>
    <property type="match status" value="1"/>
</dbReference>
<evidence type="ECO:0000313" key="12">
    <source>
        <dbReference type="Proteomes" id="UP000472262"/>
    </source>
</evidence>
<evidence type="ECO:0000256" key="6">
    <source>
        <dbReference type="ARBA" id="ARBA00023224"/>
    </source>
</evidence>
<evidence type="ECO:0000259" key="10">
    <source>
        <dbReference type="PROSITE" id="PS50058"/>
    </source>
</evidence>
<organism evidence="11 12">
    <name type="scientific">Sinocyclocheilus grahami</name>
    <name type="common">Dianchi golden-line fish</name>
    <name type="synonym">Barbus grahami</name>
    <dbReference type="NCBI Taxonomy" id="75366"/>
    <lineage>
        <taxon>Eukaryota</taxon>
        <taxon>Metazoa</taxon>
        <taxon>Chordata</taxon>
        <taxon>Craniata</taxon>
        <taxon>Vertebrata</taxon>
        <taxon>Euteleostomi</taxon>
        <taxon>Actinopterygii</taxon>
        <taxon>Neopterygii</taxon>
        <taxon>Teleostei</taxon>
        <taxon>Ostariophysi</taxon>
        <taxon>Cypriniformes</taxon>
        <taxon>Cyprinidae</taxon>
        <taxon>Cyprininae</taxon>
        <taxon>Sinocyclocheilus</taxon>
    </lineage>
</organism>
<evidence type="ECO:0000256" key="7">
    <source>
        <dbReference type="ARBA" id="ARBA00023288"/>
    </source>
</evidence>
<evidence type="ECO:0000256" key="8">
    <source>
        <dbReference type="ARBA" id="ARBA00023289"/>
    </source>
</evidence>
<dbReference type="InterPro" id="IPR015898">
    <property type="entry name" value="G-protein_gamma-like_dom"/>
</dbReference>
<dbReference type="GO" id="GO:0031681">
    <property type="term" value="F:G-protein beta-subunit binding"/>
    <property type="evidence" value="ECO:0007669"/>
    <property type="project" value="InterPro"/>
</dbReference>
<evidence type="ECO:0000313" key="11">
    <source>
        <dbReference type="Ensembl" id="ENSSGRP00000111430.1"/>
    </source>
</evidence>
<evidence type="ECO:0000256" key="3">
    <source>
        <dbReference type="ARBA" id="ARBA00022475"/>
    </source>
</evidence>
<comment type="similarity">
    <text evidence="2 9">Belongs to the G protein gamma family.</text>
</comment>
<reference evidence="11" key="1">
    <citation type="submission" date="2025-08" db="UniProtKB">
        <authorList>
            <consortium name="Ensembl"/>
        </authorList>
    </citation>
    <scope>IDENTIFICATION</scope>
</reference>
<dbReference type="GO" id="GO:0005834">
    <property type="term" value="C:heterotrimeric G-protein complex"/>
    <property type="evidence" value="ECO:0007669"/>
    <property type="project" value="InterPro"/>
</dbReference>
<keyword evidence="12" id="KW-1185">Reference proteome</keyword>
<dbReference type="InParanoid" id="A0A672TAF8"/>
<evidence type="ECO:0000256" key="4">
    <source>
        <dbReference type="ARBA" id="ARBA00022481"/>
    </source>
</evidence>
<dbReference type="PRINTS" id="PR00321">
    <property type="entry name" value="GPROTEING"/>
</dbReference>
<evidence type="ECO:0000256" key="5">
    <source>
        <dbReference type="ARBA" id="ARBA00023136"/>
    </source>
</evidence>
<dbReference type="Pfam" id="PF00631">
    <property type="entry name" value="G-gamma"/>
    <property type="match status" value="1"/>
</dbReference>
<keyword evidence="5 9" id="KW-0472">Membrane</keyword>
<keyword evidence="6 9" id="KW-0807">Transducer</keyword>
<dbReference type="CDD" id="cd00068">
    <property type="entry name" value="GGL"/>
    <property type="match status" value="1"/>
</dbReference>
<dbReference type="FunFam" id="4.10.260.10:FF:000001">
    <property type="entry name" value="Guanine nucleotide-binding protein subunit gamma"/>
    <property type="match status" value="1"/>
</dbReference>
<sequence>MGLNVFVSSLWDTYGKGRNISVTHLRYSANHNALYSRPIRAHFNIFHILTRLIQVSKASADLMRYCGENAKYDPLLMGIPASENPFKDKKPCTIL</sequence>
<dbReference type="PANTHER" id="PTHR13809">
    <property type="entry name" value="GUANINE NUCLEOTIDE-BINDING PROTEIN GAMMA SUBUNIT"/>
    <property type="match status" value="1"/>
</dbReference>
<feature type="domain" description="G protein gamma" evidence="10">
    <location>
        <begin position="53"/>
        <end position="95"/>
    </location>
</feature>
<evidence type="ECO:0000256" key="2">
    <source>
        <dbReference type="ARBA" id="ARBA00007431"/>
    </source>
</evidence>
<dbReference type="SUPFAM" id="SSF48670">
    <property type="entry name" value="Transducin (heterotrimeric G protein), gamma chain"/>
    <property type="match status" value="1"/>
</dbReference>
<evidence type="ECO:0000256" key="1">
    <source>
        <dbReference type="ARBA" id="ARBA00004342"/>
    </source>
</evidence>
<comment type="subunit">
    <text evidence="9">G proteins are composed of 3 units; alpha, beta and gamma.</text>
</comment>
<keyword evidence="4" id="KW-0488">Methylation</keyword>
<name>A0A672TAF8_SINGR</name>
<dbReference type="Proteomes" id="UP000472262">
    <property type="component" value="Unassembled WGS sequence"/>
</dbReference>
<dbReference type="SMART" id="SM01224">
    <property type="entry name" value="G_gamma"/>
    <property type="match status" value="1"/>
</dbReference>
<keyword evidence="7 9" id="KW-0449">Lipoprotein</keyword>
<protein>
    <recommendedName>
        <fullName evidence="9">Guanine nucleotide-binding protein subunit gamma</fullName>
    </recommendedName>
</protein>
<keyword evidence="8" id="KW-0636">Prenylation</keyword>
<dbReference type="InterPro" id="IPR036284">
    <property type="entry name" value="GGL_sf"/>
</dbReference>
<dbReference type="GO" id="GO:0007186">
    <property type="term" value="P:G protein-coupled receptor signaling pathway"/>
    <property type="evidence" value="ECO:0007669"/>
    <property type="project" value="InterPro"/>
</dbReference>
<reference evidence="11" key="2">
    <citation type="submission" date="2025-09" db="UniProtKB">
        <authorList>
            <consortium name="Ensembl"/>
        </authorList>
    </citation>
    <scope>IDENTIFICATION</scope>
</reference>
<dbReference type="Ensembl" id="ENSSGRT00000118367.1">
    <property type="protein sequence ID" value="ENSSGRP00000111430.1"/>
    <property type="gene ID" value="ENSSGRG00000054782.1"/>
</dbReference>
<dbReference type="InterPro" id="IPR001770">
    <property type="entry name" value="G-protein_gamma"/>
</dbReference>